<evidence type="ECO:0000313" key="1">
    <source>
        <dbReference type="EMBL" id="GAA57847.1"/>
    </source>
</evidence>
<protein>
    <recommendedName>
        <fullName evidence="3">PH domain-containing protein</fullName>
    </recommendedName>
</protein>
<gene>
    <name evidence="1" type="ORF">CLF_113268</name>
</gene>
<keyword evidence="2" id="KW-1185">Reference proteome</keyword>
<reference evidence="1" key="1">
    <citation type="journal article" date="2011" name="Genome Biol.">
        <title>The draft genome of the carcinogenic human liver fluke Clonorchis sinensis.</title>
        <authorList>
            <person name="Wang X."/>
            <person name="Chen W."/>
            <person name="Huang Y."/>
            <person name="Sun J."/>
            <person name="Men J."/>
            <person name="Liu H."/>
            <person name="Luo F."/>
            <person name="Guo L."/>
            <person name="Lv X."/>
            <person name="Deng C."/>
            <person name="Zhou C."/>
            <person name="Fan Y."/>
            <person name="Li X."/>
            <person name="Huang L."/>
            <person name="Hu Y."/>
            <person name="Liang C."/>
            <person name="Hu X."/>
            <person name="Xu J."/>
            <person name="Yu X."/>
        </authorList>
    </citation>
    <scope>NUCLEOTIDE SEQUENCE [LARGE SCALE GENOMIC DNA]</scope>
    <source>
        <strain evidence="1">Henan</strain>
    </source>
</reference>
<accession>G7YY18</accession>
<evidence type="ECO:0000313" key="2">
    <source>
        <dbReference type="Proteomes" id="UP000008909"/>
    </source>
</evidence>
<proteinExistence type="predicted"/>
<dbReference type="CDD" id="cd00821">
    <property type="entry name" value="PH"/>
    <property type="match status" value="1"/>
</dbReference>
<name>G7YY18_CLOSI</name>
<dbReference type="AlphaFoldDB" id="G7YY18"/>
<sequence>IHAIIPLHNVIVEKESETQLQSILPNKVNGSPVVVSENCDHVVSSNCENNLFSVTVVYKSRPDSAKAQNELVPSENLDDMPSVHSKPPIHKHRRKIIFSAPTELIRDSWVDAIQSVTDTFTHVSPQLVFTPKSAELSQAIASFRSRGPLVEGGLARISAHSLISASNSSYIHANGALSISQLSLRFRTGYSSFDSVHEFHKIFAYFALTGSNIDMPVNFRTAGTKTNGEQPDEEQRVPVLRVIVLRGGLEVKSYCPLRYECEDALRVPKENSSVHQLRRVSDVQVHRADLSRKPLEMYGHVDDEDGLKVEWRRAEEALS</sequence>
<reference key="2">
    <citation type="submission" date="2011-10" db="EMBL/GenBank/DDBJ databases">
        <title>The genome and transcriptome sequence of Clonorchis sinensis provide insights into the carcinogenic liver fluke.</title>
        <authorList>
            <person name="Wang X."/>
            <person name="Huang Y."/>
            <person name="Chen W."/>
            <person name="Liu H."/>
            <person name="Guo L."/>
            <person name="Chen Y."/>
            <person name="Luo F."/>
            <person name="Zhou W."/>
            <person name="Sun J."/>
            <person name="Mao Q."/>
            <person name="Liang P."/>
            <person name="Zhou C."/>
            <person name="Tian Y."/>
            <person name="Men J."/>
            <person name="Lv X."/>
            <person name="Huang L."/>
            <person name="Zhou J."/>
            <person name="Hu Y."/>
            <person name="Li R."/>
            <person name="Zhang F."/>
            <person name="Lei H."/>
            <person name="Li X."/>
            <person name="Hu X."/>
            <person name="Liang C."/>
            <person name="Xu J."/>
            <person name="Wu Z."/>
            <person name="Yu X."/>
        </authorList>
    </citation>
    <scope>NUCLEOTIDE SEQUENCE</scope>
    <source>
        <strain>Henan</strain>
    </source>
</reference>
<evidence type="ECO:0008006" key="3">
    <source>
        <dbReference type="Google" id="ProtNLM"/>
    </source>
</evidence>
<organism evidence="1 2">
    <name type="scientific">Clonorchis sinensis</name>
    <name type="common">Chinese liver fluke</name>
    <dbReference type="NCBI Taxonomy" id="79923"/>
    <lineage>
        <taxon>Eukaryota</taxon>
        <taxon>Metazoa</taxon>
        <taxon>Spiralia</taxon>
        <taxon>Lophotrochozoa</taxon>
        <taxon>Platyhelminthes</taxon>
        <taxon>Trematoda</taxon>
        <taxon>Digenea</taxon>
        <taxon>Opisthorchiida</taxon>
        <taxon>Opisthorchiata</taxon>
        <taxon>Opisthorchiidae</taxon>
        <taxon>Clonorchis</taxon>
    </lineage>
</organism>
<dbReference type="Proteomes" id="UP000008909">
    <property type="component" value="Unassembled WGS sequence"/>
</dbReference>
<dbReference type="EMBL" id="DF145107">
    <property type="protein sequence ID" value="GAA57847.1"/>
    <property type="molecule type" value="Genomic_DNA"/>
</dbReference>
<feature type="non-terminal residue" evidence="1">
    <location>
        <position position="1"/>
    </location>
</feature>